<dbReference type="KEGG" id="sesp:BN6_36040"/>
<dbReference type="eggNOG" id="COG3214">
    <property type="taxonomic scope" value="Bacteria"/>
</dbReference>
<gene>
    <name evidence="1" type="ordered locus">BN6_36040</name>
</gene>
<reference evidence="1 2" key="1">
    <citation type="journal article" date="2012" name="BMC Genomics">
        <title>Complete genome sequence of Saccharothrix espanaensis DSM 44229T and comparison to the other completely sequenced Pseudonocardiaceae.</title>
        <authorList>
            <person name="Strobel T."/>
            <person name="Al-Dilaimi A."/>
            <person name="Blom J."/>
            <person name="Gessner A."/>
            <person name="Kalinowski J."/>
            <person name="Luzhetska M."/>
            <person name="Puhler A."/>
            <person name="Szczepanowski R."/>
            <person name="Bechthold A."/>
            <person name="Ruckert C."/>
        </authorList>
    </citation>
    <scope>NUCLEOTIDE SEQUENCE [LARGE SCALE GENOMIC DNA]</scope>
    <source>
        <strain evidence="2">ATCC 51144 / DSM 44229 / JCM 9112 / NBRC 15066 / NRRL 15764</strain>
    </source>
</reference>
<name>K0K204_SACES</name>
<proteinExistence type="predicted"/>
<evidence type="ECO:0000313" key="1">
    <source>
        <dbReference type="EMBL" id="CCH30899.1"/>
    </source>
</evidence>
<dbReference type="PANTHER" id="PTHR38479">
    <property type="entry name" value="LMO0824 PROTEIN"/>
    <property type="match status" value="1"/>
</dbReference>
<dbReference type="PATRIC" id="fig|1179773.3.peg.3602"/>
<dbReference type="InterPro" id="IPR009351">
    <property type="entry name" value="AlkZ-like"/>
</dbReference>
<dbReference type="STRING" id="1179773.BN6_36040"/>
<accession>K0K204</accession>
<organism evidence="1 2">
    <name type="scientific">Saccharothrix espanaensis (strain ATCC 51144 / DSM 44229 / JCM 9112 / NBRC 15066 / NRRL 15764)</name>
    <dbReference type="NCBI Taxonomy" id="1179773"/>
    <lineage>
        <taxon>Bacteria</taxon>
        <taxon>Bacillati</taxon>
        <taxon>Actinomycetota</taxon>
        <taxon>Actinomycetes</taxon>
        <taxon>Pseudonocardiales</taxon>
        <taxon>Pseudonocardiaceae</taxon>
        <taxon>Saccharothrix</taxon>
    </lineage>
</organism>
<sequence>MASNWSTAAALAHRLRRNHLAQPSAAGPATVTGDVCAFQAQAPLAAELGLAVRSTRLGRDAFHALVADGTLVRTYAMRGTAHLLAAQDLGLYLAAVRKATPTTASDAERRLLDAATEALADGPLPRADLVARLKRLSGTAEVDETLAEFTVLAAHAGVLAFGPHQDGKETFVRVTPDEVDEDAALHEVVRRYVRNYGPVAPRDLSRWLGVTIPAAHELLHAQDVVDVLNGSHVLAEDADTRPEPVTGAWLLPRYDAWVLGSGQRETIVPDEVKPLLRRHHTGRAEGASGVQVVLVDGVVHGTWRGTLTHRTLSVELDLLTTLAHAHRDSLDRAARRLAAHHGAELRLSVV</sequence>
<dbReference type="AlphaFoldDB" id="K0K204"/>
<dbReference type="RefSeq" id="WP_015101011.1">
    <property type="nucleotide sequence ID" value="NC_019673.1"/>
</dbReference>
<dbReference type="HOGENOM" id="CLU_047003_0_1_11"/>
<dbReference type="BioCyc" id="SESP1179773:BN6_RS17460-MONOMER"/>
<dbReference type="PANTHER" id="PTHR38479:SF2">
    <property type="entry name" value="WINGED HELIX DNA-BINDING DOMAIN-CONTAINING PROTEIN"/>
    <property type="match status" value="1"/>
</dbReference>
<protein>
    <recommendedName>
        <fullName evidence="3">Winged helix DNA-binding domain-containing protein</fullName>
    </recommendedName>
</protein>
<dbReference type="Proteomes" id="UP000006281">
    <property type="component" value="Chromosome"/>
</dbReference>
<dbReference type="Pfam" id="PF06224">
    <property type="entry name" value="AlkZ-like"/>
    <property type="match status" value="1"/>
</dbReference>
<dbReference type="OrthoDB" id="9148135at2"/>
<keyword evidence="2" id="KW-1185">Reference proteome</keyword>
<evidence type="ECO:0008006" key="3">
    <source>
        <dbReference type="Google" id="ProtNLM"/>
    </source>
</evidence>
<dbReference type="EMBL" id="HE804045">
    <property type="protein sequence ID" value="CCH30899.1"/>
    <property type="molecule type" value="Genomic_DNA"/>
</dbReference>
<evidence type="ECO:0000313" key="2">
    <source>
        <dbReference type="Proteomes" id="UP000006281"/>
    </source>
</evidence>